<dbReference type="Proteomes" id="UP000012317">
    <property type="component" value="Unassembled WGS sequence"/>
</dbReference>
<evidence type="ECO:0000259" key="4">
    <source>
        <dbReference type="Pfam" id="PF17836"/>
    </source>
</evidence>
<dbReference type="AlphaFoldDB" id="N1WTX7"/>
<evidence type="ECO:0000256" key="3">
    <source>
        <dbReference type="PIRSR" id="PIRSR620019-2"/>
    </source>
</evidence>
<dbReference type="Pfam" id="PF17836">
    <property type="entry name" value="PglD_N"/>
    <property type="match status" value="1"/>
</dbReference>
<evidence type="ECO:0000313" key="5">
    <source>
        <dbReference type="EMBL" id="EMY80657.1"/>
    </source>
</evidence>
<feature type="binding site" evidence="3">
    <location>
        <position position="141"/>
    </location>
    <ligand>
        <name>acetyl-CoA</name>
        <dbReference type="ChEBI" id="CHEBI:57288"/>
    </ligand>
</feature>
<dbReference type="eggNOG" id="COG0110">
    <property type="taxonomic scope" value="Bacteria"/>
</dbReference>
<accession>N1WTX7</accession>
<dbReference type="EMBL" id="APLF01000010">
    <property type="protein sequence ID" value="EMY80657.1"/>
    <property type="molecule type" value="Genomic_DNA"/>
</dbReference>
<dbReference type="PANTHER" id="PTHR43300:SF7">
    <property type="entry name" value="UDP-N-ACETYLBACILLOSAMINE N-ACETYLTRANSFERASE"/>
    <property type="match status" value="1"/>
</dbReference>
<organism evidence="5 6">
    <name type="scientific">Psychroflexus gondwanensis ACAM 44</name>
    <dbReference type="NCBI Taxonomy" id="1189619"/>
    <lineage>
        <taxon>Bacteria</taxon>
        <taxon>Pseudomonadati</taxon>
        <taxon>Bacteroidota</taxon>
        <taxon>Flavobacteriia</taxon>
        <taxon>Flavobacteriales</taxon>
        <taxon>Flavobacteriaceae</taxon>
        <taxon>Psychroflexus</taxon>
    </lineage>
</organism>
<feature type="active site" description="Proton acceptor" evidence="2">
    <location>
        <position position="132"/>
    </location>
</feature>
<protein>
    <submittedName>
        <fullName evidence="5">Acetyltransferase</fullName>
    </submittedName>
</protein>
<comment type="caution">
    <text evidence="5">The sequence shown here is derived from an EMBL/GenBank/DDBJ whole genome shotgun (WGS) entry which is preliminary data.</text>
</comment>
<evidence type="ECO:0000256" key="1">
    <source>
        <dbReference type="ARBA" id="ARBA00007274"/>
    </source>
</evidence>
<dbReference type="Pfam" id="PF00132">
    <property type="entry name" value="Hexapep"/>
    <property type="match status" value="1"/>
</dbReference>
<dbReference type="NCBIfam" id="TIGR03570">
    <property type="entry name" value="NeuD_NnaD"/>
    <property type="match status" value="1"/>
</dbReference>
<dbReference type="InterPro" id="IPR020019">
    <property type="entry name" value="AcTrfase_PglD-like"/>
</dbReference>
<dbReference type="InterPro" id="IPR041561">
    <property type="entry name" value="PglD_N"/>
</dbReference>
<dbReference type="Gene3D" id="3.40.50.20">
    <property type="match status" value="1"/>
</dbReference>
<dbReference type="InterPro" id="IPR001451">
    <property type="entry name" value="Hexapep"/>
</dbReference>
<evidence type="ECO:0000313" key="6">
    <source>
        <dbReference type="Proteomes" id="UP000012317"/>
    </source>
</evidence>
<dbReference type="SUPFAM" id="SSF51161">
    <property type="entry name" value="Trimeric LpxA-like enzymes"/>
    <property type="match status" value="1"/>
</dbReference>
<dbReference type="RefSeq" id="WP_003441589.1">
    <property type="nucleotide sequence ID" value="NZ_APLF01000010.1"/>
</dbReference>
<keyword evidence="5" id="KW-0808">Transferase</keyword>
<dbReference type="Gene3D" id="2.160.10.10">
    <property type="entry name" value="Hexapeptide repeat proteins"/>
    <property type="match status" value="1"/>
</dbReference>
<dbReference type="InterPro" id="IPR011004">
    <property type="entry name" value="Trimer_LpxA-like_sf"/>
</dbReference>
<gene>
    <name evidence="5" type="ORF">pgond44_10939</name>
</gene>
<proteinExistence type="inferred from homology"/>
<sequence length="202" mass="21665">MSKVSLYGASGHAKVILDIIRSIEGLEIGFIFDDNPSVTQLLNHKVLKPSDFPEQFQRYPLFLSIGNNSTREHLMQRLNSSSFSRALVHSSAHISEETKLQKGSVIMPMAVVNAFTKIGEHCIVNTGAVIEHDCSLEDFVHVSPNATVCGGVTIGKGTHVGAGAIIIPEIKIGEHCVIGAGTVVIDHIPSHSKVVGNPGRII</sequence>
<reference evidence="5 6" key="1">
    <citation type="journal article" date="2014" name="Genome Biol. Evol.">
        <title>Extensive gene acquisition in the extremely psychrophilic bacterial species Psychroflexus torquis and the link to sea-ice ecosystem specialism.</title>
        <authorList>
            <person name="Feng S."/>
            <person name="Powell S.M."/>
            <person name="Wilson R."/>
            <person name="Bowman J.P."/>
        </authorList>
    </citation>
    <scope>NUCLEOTIDE SEQUENCE [LARGE SCALE GENOMIC DNA]</scope>
    <source>
        <strain evidence="5 6">ACAM 44</strain>
    </source>
</reference>
<evidence type="ECO:0000256" key="2">
    <source>
        <dbReference type="PIRSR" id="PIRSR620019-1"/>
    </source>
</evidence>
<name>N1WTX7_9FLAO</name>
<dbReference type="PANTHER" id="PTHR43300">
    <property type="entry name" value="ACETYLTRANSFERASE"/>
    <property type="match status" value="1"/>
</dbReference>
<dbReference type="STRING" id="1189619.pgond44_10939"/>
<feature type="binding site" evidence="3">
    <location>
        <begin position="10"/>
        <end position="12"/>
    </location>
    <ligand>
        <name>substrate</name>
    </ligand>
</feature>
<comment type="similarity">
    <text evidence="1">Belongs to the transferase hexapeptide repeat family.</text>
</comment>
<dbReference type="CDD" id="cd03360">
    <property type="entry name" value="LbH_AT_putative"/>
    <property type="match status" value="1"/>
</dbReference>
<dbReference type="InterPro" id="IPR050179">
    <property type="entry name" value="Trans_hexapeptide_repeat"/>
</dbReference>
<keyword evidence="6" id="KW-1185">Reference proteome</keyword>
<dbReference type="GO" id="GO:0016740">
    <property type="term" value="F:transferase activity"/>
    <property type="evidence" value="ECO:0007669"/>
    <property type="project" value="UniProtKB-KW"/>
</dbReference>
<feature type="site" description="Increases basicity of active site His" evidence="2">
    <location>
        <position position="133"/>
    </location>
</feature>
<feature type="binding site" evidence="3">
    <location>
        <position position="66"/>
    </location>
    <ligand>
        <name>substrate</name>
    </ligand>
</feature>
<feature type="domain" description="PglD N-terminal" evidence="4">
    <location>
        <begin position="3"/>
        <end position="78"/>
    </location>
</feature>